<dbReference type="EMBL" id="JAULJE010000009">
    <property type="protein sequence ID" value="KAK1339243.1"/>
    <property type="molecule type" value="Genomic_DNA"/>
</dbReference>
<dbReference type="InterPro" id="IPR031524">
    <property type="entry name" value="ARMH4"/>
</dbReference>
<evidence type="ECO:0000313" key="3">
    <source>
        <dbReference type="Proteomes" id="UP001177744"/>
    </source>
</evidence>
<organism evidence="2 3">
    <name type="scientific">Cnephaeus nilssonii</name>
    <name type="common">Northern bat</name>
    <name type="synonym">Eptesicus nilssonii</name>
    <dbReference type="NCBI Taxonomy" id="3371016"/>
    <lineage>
        <taxon>Eukaryota</taxon>
        <taxon>Metazoa</taxon>
        <taxon>Chordata</taxon>
        <taxon>Craniata</taxon>
        <taxon>Vertebrata</taxon>
        <taxon>Euteleostomi</taxon>
        <taxon>Mammalia</taxon>
        <taxon>Eutheria</taxon>
        <taxon>Laurasiatheria</taxon>
        <taxon>Chiroptera</taxon>
        <taxon>Yangochiroptera</taxon>
        <taxon>Vespertilionidae</taxon>
        <taxon>Cnephaeus</taxon>
    </lineage>
</organism>
<dbReference type="AlphaFoldDB" id="A0AA40HXI9"/>
<evidence type="ECO:0008006" key="4">
    <source>
        <dbReference type="Google" id="ProtNLM"/>
    </source>
</evidence>
<feature type="compositionally biased region" description="Basic and acidic residues" evidence="1">
    <location>
        <begin position="344"/>
        <end position="355"/>
    </location>
</feature>
<sequence length="754" mass="79585">MSLNLLTQTLAGPPAGGCSLERACGLDAEVRLCPRFQDGCWEVLPGGAQMARVWSSRRQDACVIAMAMTQVFCTVPATPSLWAAWEGRKVAPGGVKAERRFRARAKDSITAVVNSAILCAHFSSTMRSPIVLYICLAFCSHLLLNGATQCLAFPKVERREIAHAHERRGQPERINTDDLENSSLASKGTPQPVVSEDPMIVLAGPSAMPLNKVSPLNKEAHSTGAGLMQPNSPGVDTATEPVVPAREEVVGSSQPERTSPESLLPKAVVSNPVMATGSWNVDEKEELFSSTNTEPTGEGTAEATQGFLKSVDNQSFTAESQGGVSLGHPPSSYVNASKIPTTDPRTEKFEADTDQRVTPFPGAEPIAGTEPGSLKSDREKPSQMTAGNTQATATTHWLATSEDSLSVEAETDSLLGAPEVTVSVSTAVPATSVAGDEWDDTKLESVSQIKTPRLGDNTEIPMRMEPSPTAQVSPHGVEGVEGDEALTEAAQMGLGLPEGETHSETALLIAHGEGRSSALPDQIALTPTSPMEDTKVSVANPFQNTADSLEPTTEDDAMFFSETTVPISDYESEAYQPLRNAFEDALGPEPPTAVAEAAAAFSWVTREPQVSPFQVSRGGGETEEGKEAPSAASDVPGVTQLSRRWEPLATAVSTTAAPLSFQVTPAVEDLMDTVTGPKEELFTPVLGSPVTPPGIMEEAPSISPALSDSEASSERRIVVPSVSDVNTAAPYGLDQLESEGRTFSPWAVDSQTAS</sequence>
<feature type="region of interest" description="Disordered" evidence="1">
    <location>
        <begin position="319"/>
        <end position="395"/>
    </location>
</feature>
<feature type="region of interest" description="Disordered" evidence="1">
    <location>
        <begin position="611"/>
        <end position="638"/>
    </location>
</feature>
<feature type="compositionally biased region" description="Polar residues" evidence="1">
    <location>
        <begin position="382"/>
        <end position="395"/>
    </location>
</feature>
<feature type="region of interest" description="Disordered" evidence="1">
    <location>
        <begin position="454"/>
        <end position="477"/>
    </location>
</feature>
<accession>A0AA40HXI9</accession>
<feature type="region of interest" description="Disordered" evidence="1">
    <location>
        <begin position="217"/>
        <end position="237"/>
    </location>
</feature>
<comment type="caution">
    <text evidence="2">The sequence shown here is derived from an EMBL/GenBank/DDBJ whole genome shotgun (WGS) entry which is preliminary data.</text>
</comment>
<dbReference type="PANTHER" id="PTHR21585">
    <property type="entry name" value="FULL-LENGTH CDNA CLONE CS0DC025YL05 OF NEUROBLASTOMA"/>
    <property type="match status" value="1"/>
</dbReference>
<keyword evidence="3" id="KW-1185">Reference proteome</keyword>
<evidence type="ECO:0000313" key="2">
    <source>
        <dbReference type="EMBL" id="KAK1339243.1"/>
    </source>
</evidence>
<dbReference type="Proteomes" id="UP001177744">
    <property type="component" value="Unassembled WGS sequence"/>
</dbReference>
<evidence type="ECO:0000256" key="1">
    <source>
        <dbReference type="SAM" id="MobiDB-lite"/>
    </source>
</evidence>
<gene>
    <name evidence="2" type="ORF">QTO34_019921</name>
</gene>
<feature type="compositionally biased region" description="Basic and acidic residues" evidence="1">
    <location>
        <begin position="163"/>
        <end position="176"/>
    </location>
</feature>
<proteinExistence type="predicted"/>
<feature type="region of interest" description="Disordered" evidence="1">
    <location>
        <begin position="163"/>
        <end position="195"/>
    </location>
</feature>
<reference evidence="2" key="1">
    <citation type="submission" date="2023-06" db="EMBL/GenBank/DDBJ databases">
        <title>Reference genome for the Northern bat (Eptesicus nilssonii), a most northern bat species.</title>
        <authorList>
            <person name="Laine V.N."/>
            <person name="Pulliainen A.T."/>
            <person name="Lilley T.M."/>
        </authorList>
    </citation>
    <scope>NUCLEOTIDE SEQUENCE</scope>
    <source>
        <strain evidence="2">BLF_Eptnil</strain>
        <tissue evidence="2">Kidney</tissue>
    </source>
</reference>
<protein>
    <recommendedName>
        <fullName evidence="4">Armadillo-like helical domain-containing protein 4</fullName>
    </recommendedName>
</protein>
<dbReference type="Pfam" id="PF15767">
    <property type="entry name" value="ARMH4"/>
    <property type="match status" value="1"/>
</dbReference>
<dbReference type="PANTHER" id="PTHR21585:SF0">
    <property type="entry name" value="ARMADILLO-LIKE HELICAL DOMAIN-CONTAINING PROTEIN 4"/>
    <property type="match status" value="1"/>
</dbReference>
<name>A0AA40HXI9_CNENI</name>